<name>A0ABW7LYT8_9PSED</name>
<dbReference type="SUPFAM" id="SSF53927">
    <property type="entry name" value="Cytidine deaminase-like"/>
    <property type="match status" value="1"/>
</dbReference>
<dbReference type="PANTHER" id="PTHR11079:SF162">
    <property type="entry name" value="RIBOFLAVIN BIOSYNTHESIS PROTEIN PYRD, CHLOROPLASTIC"/>
    <property type="match status" value="1"/>
</dbReference>
<dbReference type="Gene3D" id="3.40.140.10">
    <property type="entry name" value="Cytidine Deaminase, domain 2"/>
    <property type="match status" value="1"/>
</dbReference>
<dbReference type="InterPro" id="IPR002125">
    <property type="entry name" value="CMP_dCMP_dom"/>
</dbReference>
<reference evidence="2 3" key="1">
    <citation type="submission" date="2024-10" db="EMBL/GenBank/DDBJ databases">
        <title>Aeromonas and Pseudomonas from the Cagarras Archipelago, Rio de Janeiro, Brazil.</title>
        <authorList>
            <person name="Canellas A.L.B."/>
            <person name="Laport M.S."/>
        </authorList>
    </citation>
    <scope>NUCLEOTIDE SEQUENCE [LARGE SCALE GENOMIC DNA]</scope>
    <source>
        <strain evidence="2 3">CPF-4</strain>
    </source>
</reference>
<evidence type="ECO:0000259" key="1">
    <source>
        <dbReference type="PROSITE" id="PS51747"/>
    </source>
</evidence>
<dbReference type="EMBL" id="JBINXB010000015">
    <property type="protein sequence ID" value="MFH6566773.1"/>
    <property type="molecule type" value="Genomic_DNA"/>
</dbReference>
<gene>
    <name evidence="2" type="ORF">ACHMWK_12435</name>
</gene>
<dbReference type="InterPro" id="IPR016193">
    <property type="entry name" value="Cytidine_deaminase-like"/>
</dbReference>
<feature type="domain" description="CMP/dCMP-type deaminase" evidence="1">
    <location>
        <begin position="3"/>
        <end position="130"/>
    </location>
</feature>
<sequence>MMDEHYRWMRKAVDLAALSISELGRGDPPPAVGAVIVKDGIEVASAFRGQCAAGNHAEKCAIESAGEKNLHGSVVYTTLEPCSRRNAPKIACAQRLIDQGVSTVYIGLYDPNPKIYREGWKMLRDAGISLRDFPADLRNELRVINAEFLNQYRSNGNPSGSVTFDYVQSPIFTIGKPPFAIDTTWSHAASGVIHAYSDNGKIALARYAESLDEIDDPSAMNFNPDKSSVTAKVGNIIVFRGPRENMYAILKVEQVLSLDRKDDRNEVTFTYEIRTINTKGPLDDFLE</sequence>
<dbReference type="Proteomes" id="UP001609821">
    <property type="component" value="Unassembled WGS sequence"/>
</dbReference>
<keyword evidence="3" id="KW-1185">Reference proteome</keyword>
<proteinExistence type="predicted"/>
<comment type="caution">
    <text evidence="2">The sequence shown here is derived from an EMBL/GenBank/DDBJ whole genome shotgun (WGS) entry which is preliminary data.</text>
</comment>
<protein>
    <recommendedName>
        <fullName evidence="1">CMP/dCMP-type deaminase domain-containing protein</fullName>
    </recommendedName>
</protein>
<dbReference type="Pfam" id="PF00383">
    <property type="entry name" value="dCMP_cyt_deam_1"/>
    <property type="match status" value="1"/>
</dbReference>
<dbReference type="PROSITE" id="PS51747">
    <property type="entry name" value="CYT_DCMP_DEAMINASES_2"/>
    <property type="match status" value="1"/>
</dbReference>
<evidence type="ECO:0000313" key="3">
    <source>
        <dbReference type="Proteomes" id="UP001609821"/>
    </source>
</evidence>
<dbReference type="PANTHER" id="PTHR11079">
    <property type="entry name" value="CYTOSINE DEAMINASE FAMILY MEMBER"/>
    <property type="match status" value="1"/>
</dbReference>
<accession>A0ABW7LYT8</accession>
<evidence type="ECO:0000313" key="2">
    <source>
        <dbReference type="EMBL" id="MFH6566773.1"/>
    </source>
</evidence>
<dbReference type="RefSeq" id="WP_395247116.1">
    <property type="nucleotide sequence ID" value="NZ_JBINXA010000055.1"/>
</dbReference>
<organism evidence="2 3">
    <name type="scientific">Pseudomonas kulmbachensis</name>
    <dbReference type="NCBI Taxonomy" id="3043408"/>
    <lineage>
        <taxon>Bacteria</taxon>
        <taxon>Pseudomonadati</taxon>
        <taxon>Pseudomonadota</taxon>
        <taxon>Gammaproteobacteria</taxon>
        <taxon>Pseudomonadales</taxon>
        <taxon>Pseudomonadaceae</taxon>
        <taxon>Pseudomonas</taxon>
    </lineage>
</organism>